<comment type="caution">
    <text evidence="2">The sequence shown here is derived from an EMBL/GenBank/DDBJ whole genome shotgun (WGS) entry which is preliminary data.</text>
</comment>
<evidence type="ECO:0000256" key="1">
    <source>
        <dbReference type="SAM" id="MobiDB-lite"/>
    </source>
</evidence>
<reference evidence="2 3" key="1">
    <citation type="submission" date="2017-12" db="EMBL/GenBank/DDBJ databases">
        <title>Phylogenetic diversity of female urinary microbiome.</title>
        <authorList>
            <person name="Thomas-White K."/>
            <person name="Wolfe A.J."/>
        </authorList>
    </citation>
    <scope>NUCLEOTIDE SEQUENCE [LARGE SCALE GENOMIC DNA]</scope>
    <source>
        <strain evidence="2 3">UMB0402</strain>
    </source>
</reference>
<name>A0A2I1IMW6_9ACTO</name>
<dbReference type="Proteomes" id="UP000235122">
    <property type="component" value="Unassembled WGS sequence"/>
</dbReference>
<sequence>MVVADLKVDQAGLDSLKTNFESIRNTLSLCGDGEVCPSDDNVGHPDIVQAVAEFNMRVQSTRNKYQKKVENFSTYIDQVSDNTDRADSDMSQTIDQARPDIRTTDGPQVV</sequence>
<gene>
    <name evidence="2" type="ORF">CYJ19_06330</name>
</gene>
<proteinExistence type="predicted"/>
<evidence type="ECO:0000313" key="2">
    <source>
        <dbReference type="EMBL" id="PKY72453.1"/>
    </source>
</evidence>
<protein>
    <submittedName>
        <fullName evidence="2">Uncharacterized protein</fullName>
    </submittedName>
</protein>
<evidence type="ECO:0000313" key="3">
    <source>
        <dbReference type="Proteomes" id="UP000235122"/>
    </source>
</evidence>
<dbReference type="AlphaFoldDB" id="A0A2I1IMW6"/>
<dbReference type="EMBL" id="PKKO01000003">
    <property type="protein sequence ID" value="PKY72453.1"/>
    <property type="molecule type" value="Genomic_DNA"/>
</dbReference>
<feature type="region of interest" description="Disordered" evidence="1">
    <location>
        <begin position="80"/>
        <end position="110"/>
    </location>
</feature>
<accession>A0A2I1IMW6</accession>
<organism evidence="2 3">
    <name type="scientific">Winkia neuii</name>
    <dbReference type="NCBI Taxonomy" id="33007"/>
    <lineage>
        <taxon>Bacteria</taxon>
        <taxon>Bacillati</taxon>
        <taxon>Actinomycetota</taxon>
        <taxon>Actinomycetes</taxon>
        <taxon>Actinomycetales</taxon>
        <taxon>Actinomycetaceae</taxon>
        <taxon>Winkia</taxon>
    </lineage>
</organism>
<keyword evidence="3" id="KW-1185">Reference proteome</keyword>